<feature type="region of interest" description="Disordered" evidence="8">
    <location>
        <begin position="93"/>
        <end position="117"/>
    </location>
</feature>
<evidence type="ECO:0000256" key="7">
    <source>
        <dbReference type="ARBA" id="ARBA00023136"/>
    </source>
</evidence>
<dbReference type="eggNOG" id="arCOG02694">
    <property type="taxonomic scope" value="Archaea"/>
</dbReference>
<evidence type="ECO:0000313" key="9">
    <source>
        <dbReference type="EMBL" id="AGK60885.1"/>
    </source>
</evidence>
<keyword evidence="5" id="KW-1133">Transmembrane helix</keyword>
<evidence type="ECO:0000256" key="2">
    <source>
        <dbReference type="ARBA" id="ARBA00022448"/>
    </source>
</evidence>
<dbReference type="Proteomes" id="UP000013307">
    <property type="component" value="Chromosome"/>
</dbReference>
<dbReference type="GO" id="GO:0016020">
    <property type="term" value="C:membrane"/>
    <property type="evidence" value="ECO:0007669"/>
    <property type="project" value="UniProtKB-ARBA"/>
</dbReference>
<keyword evidence="10" id="KW-1185">Reference proteome</keyword>
<keyword evidence="3" id="KW-0812">Transmembrane</keyword>
<name>N0BKZ8_9EURY</name>
<evidence type="ECO:0000256" key="5">
    <source>
        <dbReference type="ARBA" id="ARBA00022989"/>
    </source>
</evidence>
<dbReference type="GO" id="GO:0015031">
    <property type="term" value="P:protein transport"/>
    <property type="evidence" value="ECO:0007669"/>
    <property type="project" value="UniProtKB-KW"/>
</dbReference>
<evidence type="ECO:0000256" key="4">
    <source>
        <dbReference type="ARBA" id="ARBA00022927"/>
    </source>
</evidence>
<keyword evidence="6" id="KW-0811">Translocation</keyword>
<dbReference type="OrthoDB" id="50540at2157"/>
<evidence type="ECO:0000256" key="3">
    <source>
        <dbReference type="ARBA" id="ARBA00022692"/>
    </source>
</evidence>
<dbReference type="Pfam" id="PF02416">
    <property type="entry name" value="TatA_B_E"/>
    <property type="match status" value="1"/>
</dbReference>
<dbReference type="RefSeq" id="WP_015590483.1">
    <property type="nucleotide sequence ID" value="NC_021169.1"/>
</dbReference>
<organism evidence="9 10">
    <name type="scientific">Archaeoglobus sulfaticallidus PM70-1</name>
    <dbReference type="NCBI Taxonomy" id="387631"/>
    <lineage>
        <taxon>Archaea</taxon>
        <taxon>Methanobacteriati</taxon>
        <taxon>Methanobacteriota</taxon>
        <taxon>Archaeoglobi</taxon>
        <taxon>Archaeoglobales</taxon>
        <taxon>Archaeoglobaceae</taxon>
        <taxon>Archaeoglobus</taxon>
    </lineage>
</organism>
<keyword evidence="4" id="KW-0653">Protein transport</keyword>
<keyword evidence="7" id="KW-0472">Membrane</keyword>
<feature type="compositionally biased region" description="Basic and acidic residues" evidence="8">
    <location>
        <begin position="105"/>
        <end position="117"/>
    </location>
</feature>
<gene>
    <name evidence="9" type="ORF">Asulf_00878</name>
</gene>
<evidence type="ECO:0000256" key="8">
    <source>
        <dbReference type="SAM" id="MobiDB-lite"/>
    </source>
</evidence>
<evidence type="ECO:0000256" key="1">
    <source>
        <dbReference type="ARBA" id="ARBA00004167"/>
    </source>
</evidence>
<dbReference type="HOGENOM" id="CLU_2079298_0_0_2"/>
<accession>N0BKZ8</accession>
<dbReference type="GeneID" id="25398461"/>
<keyword evidence="2" id="KW-0813">Transport</keyword>
<protein>
    <submittedName>
        <fullName evidence="9">Sec-independent protein secretion pathway component</fullName>
    </submittedName>
</protein>
<dbReference type="STRING" id="387631.Asulf_00878"/>
<dbReference type="AlphaFoldDB" id="N0BKZ8"/>
<proteinExistence type="predicted"/>
<reference evidence="9 10" key="1">
    <citation type="journal article" date="2013" name="Genome Announc.">
        <title>Complete Genome Sequence of the Thermophilic and Facultatively Chemolithoautotrophic Sulfate Reducer Archaeoglobus sulfaticallidus Strain PM70-1T.</title>
        <authorList>
            <person name="Stokke R."/>
            <person name="Hocking W.P."/>
            <person name="Steinsbu B.O."/>
            <person name="Steen I.H."/>
        </authorList>
    </citation>
    <scope>NUCLEOTIDE SEQUENCE [LARGE SCALE GENOMIC DNA]</scope>
    <source>
        <strain evidence="9">PM70-1</strain>
    </source>
</reference>
<dbReference type="InterPro" id="IPR003369">
    <property type="entry name" value="TatA/B/E"/>
</dbReference>
<evidence type="ECO:0000313" key="10">
    <source>
        <dbReference type="Proteomes" id="UP000013307"/>
    </source>
</evidence>
<evidence type="ECO:0000256" key="6">
    <source>
        <dbReference type="ARBA" id="ARBA00023010"/>
    </source>
</evidence>
<comment type="subcellular location">
    <subcellularLocation>
        <location evidence="1">Membrane</location>
        <topology evidence="1">Single-pass membrane protein</topology>
    </subcellularLocation>
</comment>
<dbReference type="KEGG" id="ast:Asulf_00878"/>
<dbReference type="EMBL" id="CP005290">
    <property type="protein sequence ID" value="AGK60885.1"/>
    <property type="molecule type" value="Genomic_DNA"/>
</dbReference>
<dbReference type="Gene3D" id="1.20.5.3310">
    <property type="match status" value="1"/>
</dbReference>
<sequence>MFGWGELGIVIILAIVLLGPDKLPEIFRTLGKIYAEYKKAKKRFELEVLYGFSMPDDDLIDKLSKKRIDEIMKSELIGEKEWDENIKKLLMDDIDMKPTKQANPEPEKSASIKEKKD</sequence>